<dbReference type="Proteomes" id="UP001595816">
    <property type="component" value="Unassembled WGS sequence"/>
</dbReference>
<comment type="similarity">
    <text evidence="3">Belongs to the MGMT family.</text>
</comment>
<dbReference type="InterPro" id="IPR036217">
    <property type="entry name" value="MethylDNA_cys_MeTrfase_DNAb"/>
</dbReference>
<comment type="caution">
    <text evidence="12">The sequence shown here is derived from an EMBL/GenBank/DDBJ whole genome shotgun (WGS) entry which is preliminary data.</text>
</comment>
<evidence type="ECO:0000313" key="13">
    <source>
        <dbReference type="Proteomes" id="UP001595816"/>
    </source>
</evidence>
<dbReference type="RefSeq" id="WP_253760961.1">
    <property type="nucleotide sequence ID" value="NZ_JAMZDZ010000001.1"/>
</dbReference>
<dbReference type="EC" id="2.1.1.63" evidence="4"/>
<sequence length="172" mass="18276">MEFVWLTVPTPLVPLTVAVTGDGLACVSFDGSGATARSLARHGGVRPASPHDPFVAEAALQISEWAHGERQSFDLTVDWSLTSGPQERVLRTLYETVPFGTTITYGELADRSGLPDGSARLVGQIMGSNPIPVVVPCHRVLASDGLGGYGPGIELKRRILVLEGILQPSLFD</sequence>
<keyword evidence="7 12" id="KW-0808">Transferase</keyword>
<dbReference type="GO" id="GO:0003908">
    <property type="term" value="F:methylated-DNA-[protein]-cysteine S-methyltransferase activity"/>
    <property type="evidence" value="ECO:0007669"/>
    <property type="project" value="UniProtKB-EC"/>
</dbReference>
<keyword evidence="8" id="KW-0227">DNA damage</keyword>
<dbReference type="InterPro" id="IPR001497">
    <property type="entry name" value="MethylDNA_cys_MeTrfase_AS"/>
</dbReference>
<comment type="catalytic activity">
    <reaction evidence="1">
        <text>a 4-O-methyl-thymidine in DNA + L-cysteinyl-[protein] = a thymidine in DNA + S-methyl-L-cysteinyl-[protein]</text>
        <dbReference type="Rhea" id="RHEA:53428"/>
        <dbReference type="Rhea" id="RHEA-COMP:10131"/>
        <dbReference type="Rhea" id="RHEA-COMP:10132"/>
        <dbReference type="Rhea" id="RHEA-COMP:13555"/>
        <dbReference type="Rhea" id="RHEA-COMP:13556"/>
        <dbReference type="ChEBI" id="CHEBI:29950"/>
        <dbReference type="ChEBI" id="CHEBI:82612"/>
        <dbReference type="ChEBI" id="CHEBI:137386"/>
        <dbReference type="ChEBI" id="CHEBI:137387"/>
        <dbReference type="EC" id="2.1.1.63"/>
    </reaction>
</comment>
<dbReference type="PROSITE" id="PS00374">
    <property type="entry name" value="MGMT"/>
    <property type="match status" value="1"/>
</dbReference>
<dbReference type="PANTHER" id="PTHR46460:SF1">
    <property type="entry name" value="METHYLATED-DNA--PROTEIN-CYSTEINE METHYLTRANSFERASE"/>
    <property type="match status" value="1"/>
</dbReference>
<dbReference type="EMBL" id="JBHSAY010000010">
    <property type="protein sequence ID" value="MFC4133233.1"/>
    <property type="molecule type" value="Genomic_DNA"/>
</dbReference>
<dbReference type="SUPFAM" id="SSF46767">
    <property type="entry name" value="Methylated DNA-protein cysteine methyltransferase, C-terminal domain"/>
    <property type="match status" value="1"/>
</dbReference>
<dbReference type="SUPFAM" id="SSF53155">
    <property type="entry name" value="Methylated DNA-protein cysteine methyltransferase domain"/>
    <property type="match status" value="1"/>
</dbReference>
<name>A0ABV8LSA8_9ACTN</name>
<evidence type="ECO:0000256" key="10">
    <source>
        <dbReference type="ARBA" id="ARBA00049348"/>
    </source>
</evidence>
<evidence type="ECO:0000256" key="5">
    <source>
        <dbReference type="ARBA" id="ARBA00015377"/>
    </source>
</evidence>
<evidence type="ECO:0000256" key="2">
    <source>
        <dbReference type="ARBA" id="ARBA00003317"/>
    </source>
</evidence>
<dbReference type="Gene3D" id="1.10.10.10">
    <property type="entry name" value="Winged helix-like DNA-binding domain superfamily/Winged helix DNA-binding domain"/>
    <property type="match status" value="1"/>
</dbReference>
<comment type="catalytic activity">
    <reaction evidence="10">
        <text>a 6-O-methyl-2'-deoxyguanosine in DNA + L-cysteinyl-[protein] = S-methyl-L-cysteinyl-[protein] + a 2'-deoxyguanosine in DNA</text>
        <dbReference type="Rhea" id="RHEA:24000"/>
        <dbReference type="Rhea" id="RHEA-COMP:10131"/>
        <dbReference type="Rhea" id="RHEA-COMP:10132"/>
        <dbReference type="Rhea" id="RHEA-COMP:11367"/>
        <dbReference type="Rhea" id="RHEA-COMP:11368"/>
        <dbReference type="ChEBI" id="CHEBI:29950"/>
        <dbReference type="ChEBI" id="CHEBI:82612"/>
        <dbReference type="ChEBI" id="CHEBI:85445"/>
        <dbReference type="ChEBI" id="CHEBI:85448"/>
        <dbReference type="EC" id="2.1.1.63"/>
    </reaction>
</comment>
<evidence type="ECO:0000313" key="12">
    <source>
        <dbReference type="EMBL" id="MFC4133233.1"/>
    </source>
</evidence>
<dbReference type="GO" id="GO:0032259">
    <property type="term" value="P:methylation"/>
    <property type="evidence" value="ECO:0007669"/>
    <property type="project" value="UniProtKB-KW"/>
</dbReference>
<dbReference type="NCBIfam" id="TIGR00589">
    <property type="entry name" value="ogt"/>
    <property type="match status" value="1"/>
</dbReference>
<accession>A0ABV8LSA8</accession>
<dbReference type="InterPro" id="IPR036388">
    <property type="entry name" value="WH-like_DNA-bd_sf"/>
</dbReference>
<keyword evidence="6 12" id="KW-0489">Methyltransferase</keyword>
<reference evidence="13" key="1">
    <citation type="journal article" date="2019" name="Int. J. Syst. Evol. Microbiol.">
        <title>The Global Catalogue of Microorganisms (GCM) 10K type strain sequencing project: providing services to taxonomists for standard genome sequencing and annotation.</title>
        <authorList>
            <consortium name="The Broad Institute Genomics Platform"/>
            <consortium name="The Broad Institute Genome Sequencing Center for Infectious Disease"/>
            <person name="Wu L."/>
            <person name="Ma J."/>
        </authorList>
    </citation>
    <scope>NUCLEOTIDE SEQUENCE [LARGE SCALE GENOMIC DNA]</scope>
    <source>
        <strain evidence="13">CGMCC 4.7289</strain>
    </source>
</reference>
<comment type="function">
    <text evidence="2">Involved in the cellular defense against the biological effects of O6-methylguanine (O6-MeG) and O4-methylthymine (O4-MeT) in DNA. Repairs the methylated nucleobase in DNA by stoichiometrically transferring the methyl group to a cysteine residue in the enzyme. This is a suicide reaction: the enzyme is irreversibly inactivated.</text>
</comment>
<keyword evidence="13" id="KW-1185">Reference proteome</keyword>
<evidence type="ECO:0000256" key="9">
    <source>
        <dbReference type="ARBA" id="ARBA00023204"/>
    </source>
</evidence>
<dbReference type="InterPro" id="IPR036631">
    <property type="entry name" value="MGMT_N_sf"/>
</dbReference>
<dbReference type="PANTHER" id="PTHR46460">
    <property type="entry name" value="METHYLATED-DNA--PROTEIN-CYSTEINE METHYLTRANSFERASE"/>
    <property type="match status" value="1"/>
</dbReference>
<dbReference type="InterPro" id="IPR014048">
    <property type="entry name" value="MethylDNA_cys_MeTrfase_DNA-bd"/>
</dbReference>
<organism evidence="12 13">
    <name type="scientific">Hamadaea flava</name>
    <dbReference type="NCBI Taxonomy" id="1742688"/>
    <lineage>
        <taxon>Bacteria</taxon>
        <taxon>Bacillati</taxon>
        <taxon>Actinomycetota</taxon>
        <taxon>Actinomycetes</taxon>
        <taxon>Micromonosporales</taxon>
        <taxon>Micromonosporaceae</taxon>
        <taxon>Hamadaea</taxon>
    </lineage>
</organism>
<dbReference type="Gene3D" id="3.30.160.70">
    <property type="entry name" value="Methylated DNA-protein cysteine methyltransferase domain"/>
    <property type="match status" value="1"/>
</dbReference>
<keyword evidence="9" id="KW-0234">DNA repair</keyword>
<protein>
    <recommendedName>
        <fullName evidence="5">Methylated-DNA--protein-cysteine methyltransferase</fullName>
        <ecNumber evidence="4">2.1.1.63</ecNumber>
    </recommendedName>
</protein>
<evidence type="ECO:0000256" key="8">
    <source>
        <dbReference type="ARBA" id="ARBA00022763"/>
    </source>
</evidence>
<proteinExistence type="inferred from homology"/>
<feature type="domain" description="Methylated-DNA-[protein]-cysteine S-methyltransferase DNA binding" evidence="11">
    <location>
        <begin position="86"/>
        <end position="165"/>
    </location>
</feature>
<evidence type="ECO:0000256" key="1">
    <source>
        <dbReference type="ARBA" id="ARBA00001286"/>
    </source>
</evidence>
<evidence type="ECO:0000256" key="4">
    <source>
        <dbReference type="ARBA" id="ARBA00011918"/>
    </source>
</evidence>
<evidence type="ECO:0000256" key="6">
    <source>
        <dbReference type="ARBA" id="ARBA00022603"/>
    </source>
</evidence>
<dbReference type="Pfam" id="PF01035">
    <property type="entry name" value="DNA_binding_1"/>
    <property type="match status" value="1"/>
</dbReference>
<dbReference type="CDD" id="cd06445">
    <property type="entry name" value="ATase"/>
    <property type="match status" value="1"/>
</dbReference>
<evidence type="ECO:0000256" key="3">
    <source>
        <dbReference type="ARBA" id="ARBA00008711"/>
    </source>
</evidence>
<gene>
    <name evidence="12" type="ORF">ACFOZ4_21710</name>
</gene>
<evidence type="ECO:0000256" key="7">
    <source>
        <dbReference type="ARBA" id="ARBA00022679"/>
    </source>
</evidence>
<evidence type="ECO:0000259" key="11">
    <source>
        <dbReference type="Pfam" id="PF01035"/>
    </source>
</evidence>